<evidence type="ECO:0000256" key="1">
    <source>
        <dbReference type="SAM" id="MobiDB-lite"/>
    </source>
</evidence>
<dbReference type="OrthoDB" id="10581693at2759"/>
<evidence type="ECO:0000313" key="2">
    <source>
        <dbReference type="EMBL" id="EHK19158.1"/>
    </source>
</evidence>
<keyword evidence="3" id="KW-1185">Reference proteome</keyword>
<gene>
    <name evidence="2" type="ORF">TRIVIDRAFT_203903</name>
</gene>
<organism evidence="2 3">
    <name type="scientific">Hypocrea virens (strain Gv29-8 / FGSC 10586)</name>
    <name type="common">Gliocladium virens</name>
    <name type="synonym">Trichoderma virens</name>
    <dbReference type="NCBI Taxonomy" id="413071"/>
    <lineage>
        <taxon>Eukaryota</taxon>
        <taxon>Fungi</taxon>
        <taxon>Dikarya</taxon>
        <taxon>Ascomycota</taxon>
        <taxon>Pezizomycotina</taxon>
        <taxon>Sordariomycetes</taxon>
        <taxon>Hypocreomycetidae</taxon>
        <taxon>Hypocreales</taxon>
        <taxon>Hypocreaceae</taxon>
        <taxon>Trichoderma</taxon>
    </lineage>
</organism>
<dbReference type="Proteomes" id="UP000007115">
    <property type="component" value="Unassembled WGS sequence"/>
</dbReference>
<dbReference type="EMBL" id="ABDF02000084">
    <property type="protein sequence ID" value="EHK19158.1"/>
    <property type="molecule type" value="Genomic_DNA"/>
</dbReference>
<name>G9N242_HYPVG</name>
<dbReference type="VEuPathDB" id="FungiDB:TRIVIDRAFT_203903"/>
<protein>
    <submittedName>
        <fullName evidence="2">Uncharacterized protein</fullName>
    </submittedName>
</protein>
<dbReference type="RefSeq" id="XP_013953361.1">
    <property type="nucleotide sequence ID" value="XM_014097886.1"/>
</dbReference>
<reference evidence="2 3" key="1">
    <citation type="journal article" date="2011" name="Genome Biol.">
        <title>Comparative genome sequence analysis underscores mycoparasitism as the ancestral life style of Trichoderma.</title>
        <authorList>
            <person name="Kubicek C.P."/>
            <person name="Herrera-Estrella A."/>
            <person name="Seidl-Seiboth V."/>
            <person name="Martinez D.A."/>
            <person name="Druzhinina I.S."/>
            <person name="Thon M."/>
            <person name="Zeilinger S."/>
            <person name="Casas-Flores S."/>
            <person name="Horwitz B.A."/>
            <person name="Mukherjee P.K."/>
            <person name="Mukherjee M."/>
            <person name="Kredics L."/>
            <person name="Alcaraz L.D."/>
            <person name="Aerts A."/>
            <person name="Antal Z."/>
            <person name="Atanasova L."/>
            <person name="Cervantes-Badillo M.G."/>
            <person name="Challacombe J."/>
            <person name="Chertkov O."/>
            <person name="McCluskey K."/>
            <person name="Coulpier F."/>
            <person name="Deshpande N."/>
            <person name="von Doehren H."/>
            <person name="Ebbole D.J."/>
            <person name="Esquivel-Naranjo E.U."/>
            <person name="Fekete E."/>
            <person name="Flipphi M."/>
            <person name="Glaser F."/>
            <person name="Gomez-Rodriguez E.Y."/>
            <person name="Gruber S."/>
            <person name="Han C."/>
            <person name="Henrissat B."/>
            <person name="Hermosa R."/>
            <person name="Hernandez-Onate M."/>
            <person name="Karaffa L."/>
            <person name="Kosti I."/>
            <person name="Le Crom S."/>
            <person name="Lindquist E."/>
            <person name="Lucas S."/>
            <person name="Luebeck M."/>
            <person name="Luebeck P.S."/>
            <person name="Margeot A."/>
            <person name="Metz B."/>
            <person name="Misra M."/>
            <person name="Nevalainen H."/>
            <person name="Omann M."/>
            <person name="Packer N."/>
            <person name="Perrone G."/>
            <person name="Uresti-Rivera E.E."/>
            <person name="Salamov A."/>
            <person name="Schmoll M."/>
            <person name="Seiboth B."/>
            <person name="Shapiro H."/>
            <person name="Sukno S."/>
            <person name="Tamayo-Ramos J.A."/>
            <person name="Tisch D."/>
            <person name="Wiest A."/>
            <person name="Wilkinson H.H."/>
            <person name="Zhang M."/>
            <person name="Coutinho P.M."/>
            <person name="Kenerley C.M."/>
            <person name="Monte E."/>
            <person name="Baker S.E."/>
            <person name="Grigoriev I.V."/>
        </authorList>
    </citation>
    <scope>NUCLEOTIDE SEQUENCE [LARGE SCALE GENOMIC DNA]</scope>
    <source>
        <strain evidence="3">Gv29-8 / FGSC 10586</strain>
    </source>
</reference>
<sequence length="327" mass="34428">MTILYIGVNADSGCFGRCTSHSCTKYLALARLNQTEDAVRKSCAPGQAPAAAALRKSQKETLDGWTLIASAVHHQHQTAPSPNPGRIPAAWKCHLGGKRGFRAPNLRAYSTCGHSRTTTTLVSRDTAFVRTGPEARTHARLIDGSNQTTAKEIGCAVLCCAELPVLHTTHPLGLTPPVAVQPTHSLVDAVTSGKEEEKKAQDLREPLGAAGWGSGTTEPLRSPARARPDPDASQVRSTGVAAPAPSCPARRVLATCLGQYLHVPDRGRGAATVAACKCTAPSAVPVARGMYSYLYRAHVPSTQVPPAPLSSYPHPLLSLCCASTEIP</sequence>
<dbReference type="AlphaFoldDB" id="G9N242"/>
<comment type="caution">
    <text evidence="2">The sequence shown here is derived from an EMBL/GenBank/DDBJ whole genome shotgun (WGS) entry which is preliminary data.</text>
</comment>
<dbReference type="InParanoid" id="G9N242"/>
<feature type="compositionally biased region" description="Basic and acidic residues" evidence="1">
    <location>
        <begin position="193"/>
        <end position="205"/>
    </location>
</feature>
<accession>G9N242</accession>
<evidence type="ECO:0000313" key="3">
    <source>
        <dbReference type="Proteomes" id="UP000007115"/>
    </source>
</evidence>
<dbReference type="GeneID" id="25790273"/>
<feature type="region of interest" description="Disordered" evidence="1">
    <location>
        <begin position="190"/>
        <end position="244"/>
    </location>
</feature>
<proteinExistence type="predicted"/>
<dbReference type="HOGENOM" id="CLU_850091_0_0_1"/>